<dbReference type="EMBL" id="JBHLWK010000020">
    <property type="protein sequence ID" value="MFC0205865.1"/>
    <property type="molecule type" value="Genomic_DNA"/>
</dbReference>
<name>A0ABV6CZQ2_9SPHN</name>
<accession>A0ABV6CZQ2</accession>
<reference evidence="1 2" key="1">
    <citation type="submission" date="2024-09" db="EMBL/GenBank/DDBJ databases">
        <authorList>
            <person name="Sun Q."/>
            <person name="Mori K."/>
        </authorList>
    </citation>
    <scope>NUCLEOTIDE SEQUENCE [LARGE SCALE GENOMIC DNA]</scope>
    <source>
        <strain evidence="1 2">CCM 7706</strain>
    </source>
</reference>
<gene>
    <name evidence="1" type="ORF">ACFFJC_16485</name>
</gene>
<protein>
    <submittedName>
        <fullName evidence="1">Uncharacterized protein</fullName>
    </submittedName>
</protein>
<proteinExistence type="predicted"/>
<dbReference type="Proteomes" id="UP001589798">
    <property type="component" value="Unassembled WGS sequence"/>
</dbReference>
<organism evidence="1 2">
    <name type="scientific">Novosphingobium soli</name>
    <dbReference type="NCBI Taxonomy" id="574956"/>
    <lineage>
        <taxon>Bacteria</taxon>
        <taxon>Pseudomonadati</taxon>
        <taxon>Pseudomonadota</taxon>
        <taxon>Alphaproteobacteria</taxon>
        <taxon>Sphingomonadales</taxon>
        <taxon>Sphingomonadaceae</taxon>
        <taxon>Novosphingobium</taxon>
    </lineage>
</organism>
<evidence type="ECO:0000313" key="2">
    <source>
        <dbReference type="Proteomes" id="UP001589798"/>
    </source>
</evidence>
<dbReference type="RefSeq" id="WP_379488598.1">
    <property type="nucleotide sequence ID" value="NZ_JBHLWK010000020.1"/>
</dbReference>
<sequence>MPKAMFETPDGEEVEIDSEDVVHLAPGDEEETTIVELDDGEEVVVVATQLEVAADLGLNPLEFIDAEDDDESIEGLIEEEEEGYDRDA</sequence>
<evidence type="ECO:0000313" key="1">
    <source>
        <dbReference type="EMBL" id="MFC0205865.1"/>
    </source>
</evidence>
<comment type="caution">
    <text evidence="1">The sequence shown here is derived from an EMBL/GenBank/DDBJ whole genome shotgun (WGS) entry which is preliminary data.</text>
</comment>
<keyword evidence="2" id="KW-1185">Reference proteome</keyword>